<dbReference type="EMBL" id="CAUYUJ010014142">
    <property type="protein sequence ID" value="CAK0837299.1"/>
    <property type="molecule type" value="Genomic_DNA"/>
</dbReference>
<keyword evidence="1" id="KW-0472">Membrane</keyword>
<proteinExistence type="predicted"/>
<dbReference type="Proteomes" id="UP001189429">
    <property type="component" value="Unassembled WGS sequence"/>
</dbReference>
<name>A0ABN9SXK0_9DINO</name>
<feature type="transmembrane region" description="Helical" evidence="1">
    <location>
        <begin position="81"/>
        <end position="103"/>
    </location>
</feature>
<evidence type="ECO:0000313" key="2">
    <source>
        <dbReference type="EMBL" id="CAK0837299.1"/>
    </source>
</evidence>
<evidence type="ECO:0000313" key="3">
    <source>
        <dbReference type="Proteomes" id="UP001189429"/>
    </source>
</evidence>
<feature type="transmembrane region" description="Helical" evidence="1">
    <location>
        <begin position="43"/>
        <end position="61"/>
    </location>
</feature>
<accession>A0ABN9SXK0</accession>
<keyword evidence="1" id="KW-0812">Transmembrane</keyword>
<comment type="caution">
    <text evidence="2">The sequence shown here is derived from an EMBL/GenBank/DDBJ whole genome shotgun (WGS) entry which is preliminary data.</text>
</comment>
<sequence>MRAEGVASSAPRRFGPSPASVGGELGQEFDHGLPVRSSPTLKATLEVLVATSVIVCFYTLWFVAELLFSTKWRTPGSEYRVLWRGTTALVVDITLPACGYFGAMYSNRHLTCCFCGCSFLVSSIAVISICISLFSSLSSVDWSDRAEQNKRAVPAMILDMVAFWFGRNLYCRMSSERIVAASPGPLVGQVFQSQGRTQPVATAHGTVTTSN</sequence>
<keyword evidence="3" id="KW-1185">Reference proteome</keyword>
<gene>
    <name evidence="2" type="ORF">PCOR1329_LOCUS33534</name>
</gene>
<organism evidence="2 3">
    <name type="scientific">Prorocentrum cordatum</name>
    <dbReference type="NCBI Taxonomy" id="2364126"/>
    <lineage>
        <taxon>Eukaryota</taxon>
        <taxon>Sar</taxon>
        <taxon>Alveolata</taxon>
        <taxon>Dinophyceae</taxon>
        <taxon>Prorocentrales</taxon>
        <taxon>Prorocentraceae</taxon>
        <taxon>Prorocentrum</taxon>
    </lineage>
</organism>
<evidence type="ECO:0000256" key="1">
    <source>
        <dbReference type="SAM" id="Phobius"/>
    </source>
</evidence>
<feature type="transmembrane region" description="Helical" evidence="1">
    <location>
        <begin position="110"/>
        <end position="137"/>
    </location>
</feature>
<protein>
    <submittedName>
        <fullName evidence="2">Uncharacterized protein</fullName>
    </submittedName>
</protein>
<reference evidence="2" key="1">
    <citation type="submission" date="2023-10" db="EMBL/GenBank/DDBJ databases">
        <authorList>
            <person name="Chen Y."/>
            <person name="Shah S."/>
            <person name="Dougan E. K."/>
            <person name="Thang M."/>
            <person name="Chan C."/>
        </authorList>
    </citation>
    <scope>NUCLEOTIDE SEQUENCE [LARGE SCALE GENOMIC DNA]</scope>
</reference>
<keyword evidence="1" id="KW-1133">Transmembrane helix</keyword>